<feature type="signal peptide" evidence="1">
    <location>
        <begin position="1"/>
        <end position="28"/>
    </location>
</feature>
<accession>A0ABT7N4B0</accession>
<sequence>MRSRTLALFAASAAVLLSIPIGGSMAFADTGGTGHTVTQTTHQHGTWTETGDQDFCTNATVNPTIDGNEVMHFTYFPYPADEMWGTFTETGQVTAHFNGLDWSGKINVWWGVNINRQNQNNSSTSSFRLTATDPITGRVYSEIGHQTAHVGWNAVSQQPVVSFDKMTLTCDVP</sequence>
<feature type="chain" id="PRO_5046390845" description="Secreted protein" evidence="1">
    <location>
        <begin position="29"/>
        <end position="173"/>
    </location>
</feature>
<reference evidence="2 3" key="1">
    <citation type="submission" date="2023-06" db="EMBL/GenBank/DDBJ databases">
        <title>Microbacterium sp. nov., isolated from a waste landfill.</title>
        <authorList>
            <person name="Wen W."/>
        </authorList>
    </citation>
    <scope>NUCLEOTIDE SEQUENCE [LARGE SCALE GENOMIC DNA]</scope>
    <source>
        <strain evidence="2 3">ASV49</strain>
    </source>
</reference>
<comment type="caution">
    <text evidence="2">The sequence shown here is derived from an EMBL/GenBank/DDBJ whole genome shotgun (WGS) entry which is preliminary data.</text>
</comment>
<gene>
    <name evidence="2" type="ORF">QSV35_19630</name>
</gene>
<proteinExistence type="predicted"/>
<organism evidence="2 3">
    <name type="scientific">Microbacterium candidum</name>
    <dbReference type="NCBI Taxonomy" id="3041922"/>
    <lineage>
        <taxon>Bacteria</taxon>
        <taxon>Bacillati</taxon>
        <taxon>Actinomycetota</taxon>
        <taxon>Actinomycetes</taxon>
        <taxon>Micrococcales</taxon>
        <taxon>Microbacteriaceae</taxon>
        <taxon>Microbacterium</taxon>
    </lineage>
</organism>
<dbReference type="RefSeq" id="WP_286290688.1">
    <property type="nucleotide sequence ID" value="NZ_JASXSZ010000009.1"/>
</dbReference>
<evidence type="ECO:0000313" key="2">
    <source>
        <dbReference type="EMBL" id="MDL9981547.1"/>
    </source>
</evidence>
<keyword evidence="3" id="KW-1185">Reference proteome</keyword>
<dbReference type="Proteomes" id="UP001235064">
    <property type="component" value="Unassembled WGS sequence"/>
</dbReference>
<evidence type="ECO:0000313" key="3">
    <source>
        <dbReference type="Proteomes" id="UP001235064"/>
    </source>
</evidence>
<dbReference type="EMBL" id="JASXSZ010000009">
    <property type="protein sequence ID" value="MDL9981547.1"/>
    <property type="molecule type" value="Genomic_DNA"/>
</dbReference>
<keyword evidence="1" id="KW-0732">Signal</keyword>
<evidence type="ECO:0008006" key="4">
    <source>
        <dbReference type="Google" id="ProtNLM"/>
    </source>
</evidence>
<evidence type="ECO:0000256" key="1">
    <source>
        <dbReference type="SAM" id="SignalP"/>
    </source>
</evidence>
<name>A0ABT7N4B0_9MICO</name>
<protein>
    <recommendedName>
        <fullName evidence="4">Secreted protein</fullName>
    </recommendedName>
</protein>